<reference evidence="2" key="1">
    <citation type="submission" date="2016-11" db="EMBL/GenBank/DDBJ databases">
        <authorList>
            <person name="Varghese N."/>
            <person name="Submissions S."/>
        </authorList>
    </citation>
    <scope>NUCLEOTIDE SEQUENCE [LARGE SCALE GENOMIC DNA]</scope>
    <source>
        <strain evidence="2">DSM 14826</strain>
    </source>
</reference>
<protein>
    <submittedName>
        <fullName evidence="1">Uncharacterized protein</fullName>
    </submittedName>
</protein>
<evidence type="ECO:0000313" key="2">
    <source>
        <dbReference type="Proteomes" id="UP000243547"/>
    </source>
</evidence>
<keyword evidence="2" id="KW-1185">Reference proteome</keyword>
<accession>A0A1M6NXU0</accession>
<organism evidence="1 2">
    <name type="scientific">Anaerobranca californiensis DSM 14826</name>
    <dbReference type="NCBI Taxonomy" id="1120989"/>
    <lineage>
        <taxon>Bacteria</taxon>
        <taxon>Bacillati</taxon>
        <taxon>Bacillota</taxon>
        <taxon>Clostridia</taxon>
        <taxon>Eubacteriales</taxon>
        <taxon>Proteinivoracaceae</taxon>
        <taxon>Anaerobranca</taxon>
    </lineage>
</organism>
<gene>
    <name evidence="1" type="ORF">SAMN02745227_01272</name>
</gene>
<sequence>MKVYVNEEEKSRGGYIFISLAIPQRVHEKMKKAFVGIAGLGGLGFKLMQELGNLPMQQKQWKWVQKLCW</sequence>
<dbReference type="AlphaFoldDB" id="A0A1M6NXU0"/>
<dbReference type="EMBL" id="FRAI01000012">
    <property type="protein sequence ID" value="SHK00496.1"/>
    <property type="molecule type" value="Genomic_DNA"/>
</dbReference>
<evidence type="ECO:0000313" key="1">
    <source>
        <dbReference type="EMBL" id="SHK00496.1"/>
    </source>
</evidence>
<name>A0A1M6NXU0_9FIRM</name>
<dbReference type="Proteomes" id="UP000243547">
    <property type="component" value="Unassembled WGS sequence"/>
</dbReference>
<proteinExistence type="predicted"/>